<feature type="domain" description="Fibronectin type-III" evidence="8">
    <location>
        <begin position="132"/>
        <end position="230"/>
    </location>
</feature>
<dbReference type="STRING" id="50429.A0A2B4S162"/>
<dbReference type="PANTHER" id="PTHR23036:SF151">
    <property type="entry name" value="FIBRONECTIN TYPE-III DOMAIN-CONTAINING PROTEIN"/>
    <property type="match status" value="1"/>
</dbReference>
<dbReference type="EMBL" id="LSMT01000201">
    <property type="protein sequence ID" value="PFX23641.1"/>
    <property type="molecule type" value="Genomic_DNA"/>
</dbReference>
<dbReference type="InterPro" id="IPR013099">
    <property type="entry name" value="K_chnl_dom"/>
</dbReference>
<evidence type="ECO:0000256" key="2">
    <source>
        <dbReference type="ARBA" id="ARBA00022737"/>
    </source>
</evidence>
<feature type="domain" description="Fibronectin type-III" evidence="8">
    <location>
        <begin position="235"/>
        <end position="347"/>
    </location>
</feature>
<sequence>MWQQLIVQITAIFVVIYHGSQAEVQIAAPENLNVYDKTGHSLFIEWSKVEGHILGYRVRHQRNDTPVALCNNGSLSNNSSLFVCKNVTAVLIEDLDVYKDYQVEVRAFNNETFGPNCTVAVFRTDEGIPTHPPVNVQTKADPKNATLIAVSWGEVPLEHRLGKISQYLVTVIELDDNKEGVGNDSFNVTNMNATIPGRYPFTYYNITVAAWTSKGVSNASEINQVQTAQAAPWNPPTNVNYSYDPYMLNDTFKFTWEPVVNRLNGILRGYEVRWKQVNSSTENVKTINETTDKSQRRRRRSTPTQTIAREIELKNLSLYTNYSFKVAAITVAVGKYSEKIYFKSQEGVPTAPPREVKAYNTSSKSINVSWTQPVDEYIHGNLRGYEIAYTPANGAANATRRVMLCHLNTSFHLKCLQVYTLYNITVAAFTIKGIGKASRLLQVRTGEEAPTQAPLDVSAKPHSETSIRITWNKVDACHRNGKIVGYNVEMYNSTSGQKWYKDVNYTTPGEAIEENLVYANYSVRVRARTKAGEGPYSEWHNTTTHKPAPTFVPQIITATATGNTTINVKWNCTGTPSNADYEGYKVRYGLRIPRSHLSTEVDRKPCEANLTRLKPFTEYFIRVAARTTQEGNYSKELSVTTHEGVPTAAPDVTWEILHSSEVRISWQRIPKPNHSGIIQGYHIEYHPEDNKTAVLKEDIKNEKLLSTVLKSLKKFSQYNIKVSAYTSVGDGPADSETFQTGDDIPSAAPINLTAINSVSPHKINVTWKPVPSGYMNGDLVDYEVNYQRVKIGGVPIDYEPVRSRITMNTTLTLENLDPYSEYEITVAARTKKGLGPRTLASYGETCPCERSFTTSWRRYEPYVNFTKDNEPGEIIPLVLRSMVRECCGKCQSYGQVELDFKHDGRSNSSERNSNQDLLDNLDESTDFTFPVSGYKEQDSYKGGYGFAPVIESAGVAFIVYPEKTQNQNTMYQSLLLCLPVLGLPIITAYIAGVIIWCLERSRNPHDFPPSFILGTWEGIWWSFVSMTTLGYGDRAPLSPRGRFFAIAWVLFGLVIISLTMAMIAAALTSITLKSEIKLYGSKVAAEFNSPEYNVGMRRNAKIDPDKPYYSVDEMTEALLNKEVEGILVDTYSAGLRGDLFNRPELRVNQIIDYKTAYGVVLGRHATQLGKCFERYLTSNRAEIFEMIKRKAKPIETSGSGETAEEDASGGLLDSGSPTFLKALRYACVSLGIALVFSLIYECIRCIRTRQKVHQNESHKAKLQEEMHALVGELNKRVLQIKMKLREKHVKQIIKYWKLQRKSMRETGMEKEWLRISTASPHNRELTISEI</sequence>
<dbReference type="Pfam" id="PF07885">
    <property type="entry name" value="Ion_trans_2"/>
    <property type="match status" value="1"/>
</dbReference>
<dbReference type="GO" id="GO:0009897">
    <property type="term" value="C:external side of plasma membrane"/>
    <property type="evidence" value="ECO:0007669"/>
    <property type="project" value="TreeGrafter"/>
</dbReference>
<dbReference type="GO" id="GO:0019955">
    <property type="term" value="F:cytokine binding"/>
    <property type="evidence" value="ECO:0007669"/>
    <property type="project" value="TreeGrafter"/>
</dbReference>
<dbReference type="Gene3D" id="1.10.287.70">
    <property type="match status" value="1"/>
</dbReference>
<keyword evidence="6" id="KW-0472">Membrane</keyword>
<gene>
    <name evidence="9" type="primary">PTPRF</name>
    <name evidence="9" type="ORF">AWC38_SpisGene11787</name>
</gene>
<comment type="caution">
    <text evidence="9">The sequence shown here is derived from an EMBL/GenBank/DDBJ whole genome shotgun (WGS) entry which is preliminary data.</text>
</comment>
<feature type="transmembrane region" description="Helical" evidence="6">
    <location>
        <begin position="1043"/>
        <end position="1067"/>
    </location>
</feature>
<dbReference type="InterPro" id="IPR050379">
    <property type="entry name" value="Type-I_Cytokine_Rcpt"/>
</dbReference>
<dbReference type="InterPro" id="IPR003961">
    <property type="entry name" value="FN3_dom"/>
</dbReference>
<dbReference type="Pfam" id="PF00041">
    <property type="entry name" value="fn3"/>
    <property type="match status" value="7"/>
</dbReference>
<evidence type="ECO:0000256" key="4">
    <source>
        <dbReference type="ARBA" id="ARBA00023170"/>
    </source>
</evidence>
<feature type="domain" description="Fibronectin type-III" evidence="8">
    <location>
        <begin position="748"/>
        <end position="848"/>
    </location>
</feature>
<dbReference type="GO" id="GO:0043235">
    <property type="term" value="C:receptor complex"/>
    <property type="evidence" value="ECO:0007669"/>
    <property type="project" value="TreeGrafter"/>
</dbReference>
<evidence type="ECO:0000259" key="8">
    <source>
        <dbReference type="PROSITE" id="PS50853"/>
    </source>
</evidence>
<evidence type="ECO:0000256" key="3">
    <source>
        <dbReference type="ARBA" id="ARBA00023157"/>
    </source>
</evidence>
<feature type="domain" description="Fibronectin type-III" evidence="8">
    <location>
        <begin position="28"/>
        <end position="127"/>
    </location>
</feature>
<keyword evidence="5" id="KW-0325">Glycoprotein</keyword>
<dbReference type="PROSITE" id="PS50853">
    <property type="entry name" value="FN3"/>
    <property type="match status" value="8"/>
</dbReference>
<reference evidence="10" key="1">
    <citation type="journal article" date="2017" name="bioRxiv">
        <title>Comparative analysis of the genomes of Stylophora pistillata and Acropora digitifera provides evidence for extensive differences between species of corals.</title>
        <authorList>
            <person name="Voolstra C.R."/>
            <person name="Li Y."/>
            <person name="Liew Y.J."/>
            <person name="Baumgarten S."/>
            <person name="Zoccola D."/>
            <person name="Flot J.-F."/>
            <person name="Tambutte S."/>
            <person name="Allemand D."/>
            <person name="Aranda M."/>
        </authorList>
    </citation>
    <scope>NUCLEOTIDE SEQUENCE [LARGE SCALE GENOMIC DNA]</scope>
</reference>
<keyword evidence="2" id="KW-0677">Repeat</keyword>
<feature type="signal peptide" evidence="7">
    <location>
        <begin position="1"/>
        <end position="22"/>
    </location>
</feature>
<dbReference type="PANTHER" id="PTHR23036">
    <property type="entry name" value="CYTOKINE RECEPTOR"/>
    <property type="match status" value="1"/>
</dbReference>
<keyword evidence="4 9" id="KW-0675">Receptor</keyword>
<dbReference type="GO" id="GO:0004896">
    <property type="term" value="F:cytokine receptor activity"/>
    <property type="evidence" value="ECO:0007669"/>
    <property type="project" value="TreeGrafter"/>
</dbReference>
<dbReference type="OrthoDB" id="5981138at2759"/>
<feature type="domain" description="Fibronectin type-III" evidence="8">
    <location>
        <begin position="648"/>
        <end position="743"/>
    </location>
</feature>
<evidence type="ECO:0000313" key="10">
    <source>
        <dbReference type="Proteomes" id="UP000225706"/>
    </source>
</evidence>
<dbReference type="SUPFAM" id="SSF81324">
    <property type="entry name" value="Voltage-gated potassium channels"/>
    <property type="match status" value="1"/>
</dbReference>
<feature type="transmembrane region" description="Helical" evidence="6">
    <location>
        <begin position="1010"/>
        <end position="1031"/>
    </location>
</feature>
<keyword evidence="6" id="KW-0812">Transmembrane</keyword>
<proteinExistence type="predicted"/>
<organism evidence="9 10">
    <name type="scientific">Stylophora pistillata</name>
    <name type="common">Smooth cauliflower coral</name>
    <dbReference type="NCBI Taxonomy" id="50429"/>
    <lineage>
        <taxon>Eukaryota</taxon>
        <taxon>Metazoa</taxon>
        <taxon>Cnidaria</taxon>
        <taxon>Anthozoa</taxon>
        <taxon>Hexacorallia</taxon>
        <taxon>Scleractinia</taxon>
        <taxon>Astrocoeniina</taxon>
        <taxon>Pocilloporidae</taxon>
        <taxon>Stylophora</taxon>
    </lineage>
</organism>
<feature type="chain" id="PRO_5012337829" evidence="7">
    <location>
        <begin position="23"/>
        <end position="1330"/>
    </location>
</feature>
<keyword evidence="6" id="KW-1133">Transmembrane helix</keyword>
<protein>
    <submittedName>
        <fullName evidence="9">Receptor-type tyrosine-protein phosphatase F</fullName>
    </submittedName>
</protein>
<dbReference type="FunFam" id="2.60.40.10:FF:000028">
    <property type="entry name" value="Neuronal cell adhesion molecule"/>
    <property type="match status" value="4"/>
</dbReference>
<feature type="domain" description="Fibronectin type-III" evidence="8">
    <location>
        <begin position="552"/>
        <end position="644"/>
    </location>
</feature>
<dbReference type="InterPro" id="IPR013783">
    <property type="entry name" value="Ig-like_fold"/>
</dbReference>
<keyword evidence="3" id="KW-1015">Disulfide bond</keyword>
<evidence type="ECO:0000313" key="9">
    <source>
        <dbReference type="EMBL" id="PFX23641.1"/>
    </source>
</evidence>
<feature type="domain" description="Fibronectin type-III" evidence="8">
    <location>
        <begin position="453"/>
        <end position="547"/>
    </location>
</feature>
<keyword evidence="1 7" id="KW-0732">Signal</keyword>
<dbReference type="SUPFAM" id="SSF49265">
    <property type="entry name" value="Fibronectin type III"/>
    <property type="match status" value="5"/>
</dbReference>
<evidence type="ECO:0000256" key="7">
    <source>
        <dbReference type="SAM" id="SignalP"/>
    </source>
</evidence>
<evidence type="ECO:0000256" key="6">
    <source>
        <dbReference type="SAM" id="Phobius"/>
    </source>
</evidence>
<feature type="domain" description="Fibronectin type-III" evidence="8">
    <location>
        <begin position="352"/>
        <end position="448"/>
    </location>
</feature>
<dbReference type="Proteomes" id="UP000225706">
    <property type="component" value="Unassembled WGS sequence"/>
</dbReference>
<evidence type="ECO:0000256" key="5">
    <source>
        <dbReference type="ARBA" id="ARBA00023180"/>
    </source>
</evidence>
<dbReference type="SMART" id="SM00060">
    <property type="entry name" value="FN3"/>
    <property type="match status" value="8"/>
</dbReference>
<name>A0A2B4S162_STYPI</name>
<dbReference type="InterPro" id="IPR036116">
    <property type="entry name" value="FN3_sf"/>
</dbReference>
<dbReference type="Gene3D" id="2.60.40.10">
    <property type="entry name" value="Immunoglobulins"/>
    <property type="match status" value="8"/>
</dbReference>
<feature type="transmembrane region" description="Helical" evidence="6">
    <location>
        <begin position="973"/>
        <end position="998"/>
    </location>
</feature>
<evidence type="ECO:0000256" key="1">
    <source>
        <dbReference type="ARBA" id="ARBA00022729"/>
    </source>
</evidence>
<keyword evidence="10" id="KW-1185">Reference proteome</keyword>
<dbReference type="CDD" id="cd00063">
    <property type="entry name" value="FN3"/>
    <property type="match status" value="8"/>
</dbReference>
<accession>A0A2B4S162</accession>